<name>A0A016W2R1_9BILA</name>
<evidence type="ECO:0000313" key="1">
    <source>
        <dbReference type="EMBL" id="EYC33537.1"/>
    </source>
</evidence>
<protein>
    <submittedName>
        <fullName evidence="1">Uncharacterized protein</fullName>
    </submittedName>
</protein>
<proteinExistence type="predicted"/>
<dbReference type="AlphaFoldDB" id="A0A016W2R1"/>
<organism evidence="1 2">
    <name type="scientific">Ancylostoma ceylanicum</name>
    <dbReference type="NCBI Taxonomy" id="53326"/>
    <lineage>
        <taxon>Eukaryota</taxon>
        <taxon>Metazoa</taxon>
        <taxon>Ecdysozoa</taxon>
        <taxon>Nematoda</taxon>
        <taxon>Chromadorea</taxon>
        <taxon>Rhabditida</taxon>
        <taxon>Rhabditina</taxon>
        <taxon>Rhabditomorpha</taxon>
        <taxon>Strongyloidea</taxon>
        <taxon>Ancylostomatidae</taxon>
        <taxon>Ancylostomatinae</taxon>
        <taxon>Ancylostoma</taxon>
    </lineage>
</organism>
<reference evidence="2" key="1">
    <citation type="journal article" date="2015" name="Nat. Genet.">
        <title>The genome and transcriptome of the zoonotic hookworm Ancylostoma ceylanicum identify infection-specific gene families.</title>
        <authorList>
            <person name="Schwarz E.M."/>
            <person name="Hu Y."/>
            <person name="Antoshechkin I."/>
            <person name="Miller M.M."/>
            <person name="Sternberg P.W."/>
            <person name="Aroian R.V."/>
        </authorList>
    </citation>
    <scope>NUCLEOTIDE SEQUENCE</scope>
    <source>
        <strain evidence="2">HY135</strain>
    </source>
</reference>
<keyword evidence="2" id="KW-1185">Reference proteome</keyword>
<comment type="caution">
    <text evidence="1">The sequence shown here is derived from an EMBL/GenBank/DDBJ whole genome shotgun (WGS) entry which is preliminary data.</text>
</comment>
<dbReference type="EMBL" id="JARK01001338">
    <property type="protein sequence ID" value="EYC33537.1"/>
    <property type="molecule type" value="Genomic_DNA"/>
</dbReference>
<gene>
    <name evidence="1" type="primary">Acey_s0002.g848</name>
    <name evidence="1" type="ORF">Y032_0002g848</name>
</gene>
<evidence type="ECO:0000313" key="2">
    <source>
        <dbReference type="Proteomes" id="UP000024635"/>
    </source>
</evidence>
<dbReference type="Proteomes" id="UP000024635">
    <property type="component" value="Unassembled WGS sequence"/>
</dbReference>
<sequence length="113" mass="13206">MDTIFVFGTSNNPSRQSFDEKVFLKILGPLMWNSAVMCFLSILQIAPQLRVEDFGWCCLQPDFVRNYDHTCFQRWENATEFFLKDMDAACQNGRNDIKFTSKHNEVGLQIKRT</sequence>
<accession>A0A016W2R1</accession>